<dbReference type="InterPro" id="IPR046960">
    <property type="entry name" value="PPR_At4g14850-like_plant"/>
</dbReference>
<accession>A0A803N141</accession>
<evidence type="ECO:0008006" key="6">
    <source>
        <dbReference type="Google" id="ProtNLM"/>
    </source>
</evidence>
<feature type="repeat" description="PPR" evidence="3">
    <location>
        <begin position="170"/>
        <end position="204"/>
    </location>
</feature>
<evidence type="ECO:0000256" key="2">
    <source>
        <dbReference type="ARBA" id="ARBA00022737"/>
    </source>
</evidence>
<dbReference type="Pfam" id="PF01535">
    <property type="entry name" value="PPR"/>
    <property type="match status" value="2"/>
</dbReference>
<feature type="repeat" description="PPR" evidence="3">
    <location>
        <begin position="108"/>
        <end position="142"/>
    </location>
</feature>
<dbReference type="GO" id="GO:0048731">
    <property type="term" value="P:system development"/>
    <property type="evidence" value="ECO:0007669"/>
    <property type="project" value="UniProtKB-ARBA"/>
</dbReference>
<dbReference type="NCBIfam" id="TIGR00756">
    <property type="entry name" value="PPR"/>
    <property type="match status" value="4"/>
</dbReference>
<keyword evidence="2" id="KW-0677">Repeat</keyword>
<dbReference type="Gramene" id="AUR62038675-RA">
    <property type="protein sequence ID" value="AUR62038675-RA:cds"/>
    <property type="gene ID" value="AUR62038675"/>
</dbReference>
<dbReference type="PROSITE" id="PS51375">
    <property type="entry name" value="PPR"/>
    <property type="match status" value="3"/>
</dbReference>
<dbReference type="GO" id="GO:0009451">
    <property type="term" value="P:RNA modification"/>
    <property type="evidence" value="ECO:0007669"/>
    <property type="project" value="InterPro"/>
</dbReference>
<organism evidence="4 5">
    <name type="scientific">Chenopodium quinoa</name>
    <name type="common">Quinoa</name>
    <dbReference type="NCBI Taxonomy" id="63459"/>
    <lineage>
        <taxon>Eukaryota</taxon>
        <taxon>Viridiplantae</taxon>
        <taxon>Streptophyta</taxon>
        <taxon>Embryophyta</taxon>
        <taxon>Tracheophyta</taxon>
        <taxon>Spermatophyta</taxon>
        <taxon>Magnoliopsida</taxon>
        <taxon>eudicotyledons</taxon>
        <taxon>Gunneridae</taxon>
        <taxon>Pentapetalae</taxon>
        <taxon>Caryophyllales</taxon>
        <taxon>Chenopodiaceae</taxon>
        <taxon>Chenopodioideae</taxon>
        <taxon>Atripliceae</taxon>
        <taxon>Chenopodium</taxon>
    </lineage>
</organism>
<dbReference type="InterPro" id="IPR002885">
    <property type="entry name" value="PPR_rpt"/>
</dbReference>
<dbReference type="FunFam" id="1.25.40.10:FF:000242">
    <property type="entry name" value="Pentatricopeptide repeat-containing protein"/>
    <property type="match status" value="1"/>
</dbReference>
<name>A0A803N141_CHEQI</name>
<dbReference type="InterPro" id="IPR011990">
    <property type="entry name" value="TPR-like_helical_dom_sf"/>
</dbReference>
<reference evidence="4" key="1">
    <citation type="journal article" date="2017" name="Nature">
        <title>The genome of Chenopodium quinoa.</title>
        <authorList>
            <person name="Jarvis D.E."/>
            <person name="Ho Y.S."/>
            <person name="Lightfoot D.J."/>
            <person name="Schmoeckel S.M."/>
            <person name="Li B."/>
            <person name="Borm T.J.A."/>
            <person name="Ohyanagi H."/>
            <person name="Mineta K."/>
            <person name="Michell C.T."/>
            <person name="Saber N."/>
            <person name="Kharbatia N.M."/>
            <person name="Rupper R.R."/>
            <person name="Sharp A.R."/>
            <person name="Dally N."/>
            <person name="Boughton B.A."/>
            <person name="Woo Y.H."/>
            <person name="Gao G."/>
            <person name="Schijlen E.G.W.M."/>
            <person name="Guo X."/>
            <person name="Momin A.A."/>
            <person name="Negrao S."/>
            <person name="Al-Babili S."/>
            <person name="Gehring C."/>
            <person name="Roessner U."/>
            <person name="Jung C."/>
            <person name="Murphy K."/>
            <person name="Arold S.T."/>
            <person name="Gojobori T."/>
            <person name="van der Linden C.G."/>
            <person name="van Loo E.N."/>
            <person name="Jellen E.N."/>
            <person name="Maughan P.J."/>
            <person name="Tester M."/>
        </authorList>
    </citation>
    <scope>NUCLEOTIDE SEQUENCE [LARGE SCALE GENOMIC DNA]</scope>
    <source>
        <strain evidence="4">cv. PI 614886</strain>
    </source>
</reference>
<feature type="repeat" description="PPR" evidence="3">
    <location>
        <begin position="77"/>
        <end position="107"/>
    </location>
</feature>
<dbReference type="EnsemblPlants" id="AUR62038675-RA">
    <property type="protein sequence ID" value="AUR62038675-RA:cds"/>
    <property type="gene ID" value="AUR62038675"/>
</dbReference>
<evidence type="ECO:0000313" key="5">
    <source>
        <dbReference type="Proteomes" id="UP000596660"/>
    </source>
</evidence>
<dbReference type="PANTHER" id="PTHR47926:SF413">
    <property type="entry name" value="REPEAT (TPR)-LIKE SUPERFAMILY PROTEIN, PUTATIVE-RELATED"/>
    <property type="match status" value="1"/>
</dbReference>
<sequence>MLNNGVFADNFKYPFLLKTCSGPCSLQLVQMVHTQMIKLGFFGDIFVPNSLIDSYCKCGVIGVSSARKLFVFMEDRDIVSWNSLIRGLVKGGNLKDARQLFDEMPEKDAVSWNIMLDGYVKAKDMDVAFQLFEKMPERNVVSWSTMVSGYTKVGDLDMARLLFDKMPVKNLVSWTIIISGYAGNGFTKEAISLYNEMESLGLKFDDGTIISILAACAESGLLTLGKRVRSSIVATGFRCSVTVNNALIDMFSYAWRWSDSTQAFLKDEKSGFRPDKFTFIGILCACTHMGYVDKGLDYFYSMERDYDIVPQIEHYGCLVDLLGRGGRLKEALEVVQNMPMEPNAVIWGTLLGACRLHYSVEIAQEVLKHLVKVDPTEAGNFSMLSNIYAAAGENRKFLNVI</sequence>
<dbReference type="GO" id="GO:0003723">
    <property type="term" value="F:RNA binding"/>
    <property type="evidence" value="ECO:0007669"/>
    <property type="project" value="InterPro"/>
</dbReference>
<keyword evidence="5" id="KW-1185">Reference proteome</keyword>
<evidence type="ECO:0000256" key="1">
    <source>
        <dbReference type="ARBA" id="ARBA00006643"/>
    </source>
</evidence>
<dbReference type="Pfam" id="PF13041">
    <property type="entry name" value="PPR_2"/>
    <property type="match status" value="2"/>
</dbReference>
<dbReference type="Gene3D" id="1.25.40.10">
    <property type="entry name" value="Tetratricopeptide repeat domain"/>
    <property type="match status" value="3"/>
</dbReference>
<dbReference type="Pfam" id="PF12854">
    <property type="entry name" value="PPR_1"/>
    <property type="match status" value="1"/>
</dbReference>
<comment type="similarity">
    <text evidence="1">Belongs to the PPR family. PCMP-H subfamily.</text>
</comment>
<reference evidence="4" key="2">
    <citation type="submission" date="2021-03" db="UniProtKB">
        <authorList>
            <consortium name="EnsemblPlants"/>
        </authorList>
    </citation>
    <scope>IDENTIFICATION</scope>
</reference>
<dbReference type="OMA" id="NRHATTF"/>
<dbReference type="FunFam" id="1.25.40.10:FF:000333">
    <property type="entry name" value="Pentatricopeptide repeat-containing protein"/>
    <property type="match status" value="1"/>
</dbReference>
<dbReference type="Proteomes" id="UP000596660">
    <property type="component" value="Unplaced"/>
</dbReference>
<dbReference type="FunFam" id="1.25.40.10:FF:000125">
    <property type="entry name" value="Pentatricopeptide repeat-containing protein"/>
    <property type="match status" value="1"/>
</dbReference>
<dbReference type="PANTHER" id="PTHR47926">
    <property type="entry name" value="PENTATRICOPEPTIDE REPEAT-CONTAINING PROTEIN"/>
    <property type="match status" value="1"/>
</dbReference>
<proteinExistence type="inferred from homology"/>
<evidence type="ECO:0000313" key="4">
    <source>
        <dbReference type="EnsemblPlants" id="AUR62038675-RA:cds"/>
    </source>
</evidence>
<protein>
    <recommendedName>
        <fullName evidence="6">Chlororespiratory reduction 4</fullName>
    </recommendedName>
</protein>
<dbReference type="AlphaFoldDB" id="A0A803N141"/>
<evidence type="ECO:0000256" key="3">
    <source>
        <dbReference type="PROSITE-ProRule" id="PRU00708"/>
    </source>
</evidence>